<keyword evidence="3" id="KW-1185">Reference proteome</keyword>
<dbReference type="SUPFAM" id="SSF81301">
    <property type="entry name" value="Nucleotidyltransferase"/>
    <property type="match status" value="1"/>
</dbReference>
<accession>A0ABU5TNV2</accession>
<organism evidence="2 3">
    <name type="scientific">Pseudanabaena galeata UHCC 0370</name>
    <dbReference type="NCBI Taxonomy" id="3110310"/>
    <lineage>
        <taxon>Bacteria</taxon>
        <taxon>Bacillati</taxon>
        <taxon>Cyanobacteriota</taxon>
        <taxon>Cyanophyceae</taxon>
        <taxon>Pseudanabaenales</taxon>
        <taxon>Pseudanabaenaceae</taxon>
        <taxon>Pseudanabaena</taxon>
    </lineage>
</organism>
<evidence type="ECO:0000313" key="3">
    <source>
        <dbReference type="Proteomes" id="UP001301388"/>
    </source>
</evidence>
<gene>
    <name evidence="2" type="ORF">VB774_20530</name>
</gene>
<keyword evidence="2" id="KW-0808">Transferase</keyword>
<keyword evidence="2" id="KW-0548">Nucleotidyltransferase</keyword>
<dbReference type="EMBL" id="JAYGIE010000106">
    <property type="protein sequence ID" value="MEA5480022.1"/>
    <property type="molecule type" value="Genomic_DNA"/>
</dbReference>
<dbReference type="EC" id="2.7.7.-" evidence="2"/>
<sequence>MLISRFKPTSATINHQINQLTSVIVERLVQEFAPENIFLFGSYVWGTPHADSDLDLLIIVSDSDLTPSKRSTVAYRCLRDIPYPLDILVRTRKEIDKFGQIPMSLEYQILFKGKCVYG</sequence>
<dbReference type="InterPro" id="IPR041633">
    <property type="entry name" value="Polbeta"/>
</dbReference>
<dbReference type="GO" id="GO:0016779">
    <property type="term" value="F:nucleotidyltransferase activity"/>
    <property type="evidence" value="ECO:0007669"/>
    <property type="project" value="UniProtKB-KW"/>
</dbReference>
<dbReference type="Pfam" id="PF18765">
    <property type="entry name" value="Polbeta"/>
    <property type="match status" value="1"/>
</dbReference>
<proteinExistence type="predicted"/>
<dbReference type="PANTHER" id="PTHR37030">
    <property type="entry name" value="NUCLEOTIDYLTRANSFERASE"/>
    <property type="match status" value="1"/>
</dbReference>
<dbReference type="RefSeq" id="WP_323263130.1">
    <property type="nucleotide sequence ID" value="NZ_JAYGIE010000106.1"/>
</dbReference>
<comment type="caution">
    <text evidence="2">The sequence shown here is derived from an EMBL/GenBank/DDBJ whole genome shotgun (WGS) entry which is preliminary data.</text>
</comment>
<name>A0ABU5TNV2_9CYAN</name>
<dbReference type="CDD" id="cd05403">
    <property type="entry name" value="NT_KNTase_like"/>
    <property type="match status" value="1"/>
</dbReference>
<protein>
    <submittedName>
        <fullName evidence="2">Nucleotidyltransferase domain-containing protein</fullName>
        <ecNumber evidence="2">2.7.7.-</ecNumber>
    </submittedName>
</protein>
<feature type="domain" description="Polymerase beta nucleotidyltransferase" evidence="1">
    <location>
        <begin position="24"/>
        <end position="117"/>
    </location>
</feature>
<evidence type="ECO:0000313" key="2">
    <source>
        <dbReference type="EMBL" id="MEA5480022.1"/>
    </source>
</evidence>
<dbReference type="PANTHER" id="PTHR37030:SF1">
    <property type="entry name" value="NUCLEOTIDYLTRANSFERASE"/>
    <property type="match status" value="1"/>
</dbReference>
<dbReference type="InterPro" id="IPR043519">
    <property type="entry name" value="NT_sf"/>
</dbReference>
<dbReference type="Gene3D" id="3.30.460.10">
    <property type="entry name" value="Beta Polymerase, domain 2"/>
    <property type="match status" value="1"/>
</dbReference>
<reference evidence="2 3" key="1">
    <citation type="submission" date="2023-12" db="EMBL/GenBank/DDBJ databases">
        <title>Baltic Sea Cyanobacteria.</title>
        <authorList>
            <person name="Delbaje E."/>
            <person name="Fewer D.P."/>
            <person name="Shishido T.K."/>
        </authorList>
    </citation>
    <scope>NUCLEOTIDE SEQUENCE [LARGE SCALE GENOMIC DNA]</scope>
    <source>
        <strain evidence="2 3">UHCC 0370</strain>
    </source>
</reference>
<dbReference type="Proteomes" id="UP001301388">
    <property type="component" value="Unassembled WGS sequence"/>
</dbReference>
<evidence type="ECO:0000259" key="1">
    <source>
        <dbReference type="Pfam" id="PF18765"/>
    </source>
</evidence>